<accession>A0A0A6V9C1</accession>
<dbReference type="SUPFAM" id="SSF158397">
    <property type="entry name" value="TM1646-like"/>
    <property type="match status" value="1"/>
</dbReference>
<keyword evidence="4" id="KW-1185">Reference proteome</keyword>
<comment type="caution">
    <text evidence="1">The sequence shown here is derived from an EMBL/GenBank/DDBJ whole genome shotgun (WGS) entry which is preliminary data.</text>
</comment>
<name>A0A0A6V9C1_9BACI</name>
<dbReference type="InterPro" id="IPR024042">
    <property type="entry name" value="TM1646-like_dom_sf"/>
</dbReference>
<dbReference type="Pfam" id="PF03885">
    <property type="entry name" value="DUF327"/>
    <property type="match status" value="1"/>
</dbReference>
<reference evidence="2 4" key="3">
    <citation type="submission" date="2020-03" db="EMBL/GenBank/DDBJ databases">
        <title>Bacillus aquiflavi sp. nov., isolated from yellow water of strong flavor Chinese baijiu in Yibin region of China.</title>
        <authorList>
            <person name="Xie J."/>
        </authorList>
    </citation>
    <scope>NUCLEOTIDE SEQUENCE [LARGE SCALE GENOMIC DNA]</scope>
    <source>
        <strain evidence="2 4">Gsoil 114</strain>
    </source>
</reference>
<reference evidence="1 3" key="1">
    <citation type="submission" date="2014-10" db="EMBL/GenBank/DDBJ databases">
        <title>Draft genome of phytase producing Bacillus ginsengihumi strain M2.11.</title>
        <authorList>
            <person name="Toymentseva A."/>
            <person name="Boulygina E.A."/>
            <person name="Kazakov S.V."/>
            <person name="Kayumov I."/>
            <person name="Suleimanova A.D."/>
            <person name="Mardanova A.M."/>
            <person name="Maria S.N."/>
            <person name="Sergey M.Y."/>
            <person name="Sharipova M.R."/>
        </authorList>
    </citation>
    <scope>NUCLEOTIDE SEQUENCE [LARGE SCALE GENOMIC DNA]</scope>
    <source>
        <strain evidence="1 3">M2.11</strain>
    </source>
</reference>
<dbReference type="EMBL" id="JRUN01000090">
    <property type="protein sequence ID" value="KHD84163.1"/>
    <property type="molecule type" value="Genomic_DNA"/>
</dbReference>
<gene>
    <name evidence="2" type="ORF">G4D61_14590</name>
    <name evidence="1" type="ORF">NG54_17305</name>
</gene>
<dbReference type="STRING" id="363870.NG54_17305"/>
<sequence>MKINQDLRIGMDKTSVEQKTSMTNSSNFGSIVQKSGEKLHVDELNKLLSQIEDAGNRLERSRTFKDLAKYKTLVKQFVQQAVSYSMKMKQSQTWNQYGENRKLNLVETIDKKLADMTEEYIQKEQPSIDILGKIGEIKGLLINLYT</sequence>
<dbReference type="Proteomes" id="UP000476934">
    <property type="component" value="Unassembled WGS sequence"/>
</dbReference>
<evidence type="ECO:0000313" key="4">
    <source>
        <dbReference type="Proteomes" id="UP000476934"/>
    </source>
</evidence>
<organism evidence="1 3">
    <name type="scientific">Heyndrickxia ginsengihumi</name>
    <dbReference type="NCBI Taxonomy" id="363870"/>
    <lineage>
        <taxon>Bacteria</taxon>
        <taxon>Bacillati</taxon>
        <taxon>Bacillota</taxon>
        <taxon>Bacilli</taxon>
        <taxon>Bacillales</taxon>
        <taxon>Bacillaceae</taxon>
        <taxon>Heyndrickxia</taxon>
    </lineage>
</organism>
<evidence type="ECO:0000313" key="2">
    <source>
        <dbReference type="EMBL" id="NEY21174.1"/>
    </source>
</evidence>
<evidence type="ECO:0000313" key="1">
    <source>
        <dbReference type="EMBL" id="KHD84163.1"/>
    </source>
</evidence>
<dbReference type="RefSeq" id="WP_025730367.1">
    <property type="nucleotide sequence ID" value="NZ_JAAIWK010000027.1"/>
</dbReference>
<dbReference type="EMBL" id="JAAIWK010000027">
    <property type="protein sequence ID" value="NEY21174.1"/>
    <property type="molecule type" value="Genomic_DNA"/>
</dbReference>
<dbReference type="OrthoDB" id="1680946at2"/>
<evidence type="ECO:0000313" key="3">
    <source>
        <dbReference type="Proteomes" id="UP000030588"/>
    </source>
</evidence>
<reference evidence="2 4" key="2">
    <citation type="submission" date="2020-02" db="EMBL/GenBank/DDBJ databases">
        <authorList>
            <person name="Feng H."/>
        </authorList>
    </citation>
    <scope>NUCLEOTIDE SEQUENCE [LARGE SCALE GENOMIC DNA]</scope>
    <source>
        <strain evidence="2 4">Gsoil 114</strain>
    </source>
</reference>
<proteinExistence type="predicted"/>
<protein>
    <submittedName>
        <fullName evidence="2">YaaR family protein</fullName>
    </submittedName>
</protein>
<dbReference type="Gene3D" id="1.20.120.490">
    <property type="entry name" value="Hypothetical protein TM1646-like domain"/>
    <property type="match status" value="1"/>
</dbReference>
<dbReference type="AlphaFoldDB" id="A0A0A6V9C1"/>
<dbReference type="InterPro" id="IPR005585">
    <property type="entry name" value="DUF327"/>
</dbReference>
<dbReference type="Proteomes" id="UP000030588">
    <property type="component" value="Unassembled WGS sequence"/>
</dbReference>